<feature type="region of interest" description="Disordered" evidence="1">
    <location>
        <begin position="46"/>
        <end position="71"/>
    </location>
</feature>
<accession>A0A438CD38</accession>
<dbReference type="EMBL" id="QGNW01002310">
    <property type="protein sequence ID" value="RVW21154.1"/>
    <property type="molecule type" value="Genomic_DNA"/>
</dbReference>
<reference evidence="3 4" key="1">
    <citation type="journal article" date="2018" name="PLoS Genet.">
        <title>Population sequencing reveals clonal diversity and ancestral inbreeding in the grapevine cultivar Chardonnay.</title>
        <authorList>
            <person name="Roach M.J."/>
            <person name="Johnson D.L."/>
            <person name="Bohlmann J."/>
            <person name="van Vuuren H.J."/>
            <person name="Jones S.J."/>
            <person name="Pretorius I.S."/>
            <person name="Schmidt S.A."/>
            <person name="Borneman A.R."/>
        </authorList>
    </citation>
    <scope>NUCLEOTIDE SEQUENCE [LARGE SCALE GENOMIC DNA]</scope>
    <source>
        <strain evidence="4">cv. Chardonnay</strain>
        <tissue evidence="3">Leaf</tissue>
    </source>
</reference>
<feature type="transmembrane region" description="Helical" evidence="2">
    <location>
        <begin position="81"/>
        <end position="106"/>
    </location>
</feature>
<sequence>MEYEYNKGLLPLWGSKALRSVLVNIPPPSNKSSQLPLPSLPILPGTDSRPVGNGLPPIPESLPSSSNAHPANTRLRPKSCFLGFSSISMFLLHCLLVSPVSGFLLASSFN</sequence>
<evidence type="ECO:0000313" key="4">
    <source>
        <dbReference type="Proteomes" id="UP000288805"/>
    </source>
</evidence>
<dbReference type="Proteomes" id="UP000288805">
    <property type="component" value="Unassembled WGS sequence"/>
</dbReference>
<proteinExistence type="predicted"/>
<keyword evidence="2" id="KW-0812">Transmembrane</keyword>
<comment type="caution">
    <text evidence="3">The sequence shown here is derived from an EMBL/GenBank/DDBJ whole genome shotgun (WGS) entry which is preliminary data.</text>
</comment>
<evidence type="ECO:0000256" key="2">
    <source>
        <dbReference type="SAM" id="Phobius"/>
    </source>
</evidence>
<organism evidence="3 4">
    <name type="scientific">Vitis vinifera</name>
    <name type="common">Grape</name>
    <dbReference type="NCBI Taxonomy" id="29760"/>
    <lineage>
        <taxon>Eukaryota</taxon>
        <taxon>Viridiplantae</taxon>
        <taxon>Streptophyta</taxon>
        <taxon>Embryophyta</taxon>
        <taxon>Tracheophyta</taxon>
        <taxon>Spermatophyta</taxon>
        <taxon>Magnoliopsida</taxon>
        <taxon>eudicotyledons</taxon>
        <taxon>Gunneridae</taxon>
        <taxon>Pentapetalae</taxon>
        <taxon>rosids</taxon>
        <taxon>Vitales</taxon>
        <taxon>Vitaceae</taxon>
        <taxon>Viteae</taxon>
        <taxon>Vitis</taxon>
    </lineage>
</organism>
<evidence type="ECO:0000256" key="1">
    <source>
        <dbReference type="SAM" id="MobiDB-lite"/>
    </source>
</evidence>
<keyword evidence="2" id="KW-1133">Transmembrane helix</keyword>
<gene>
    <name evidence="3" type="ORF">CK203_110652</name>
</gene>
<protein>
    <submittedName>
        <fullName evidence="3">Uncharacterized protein</fullName>
    </submittedName>
</protein>
<name>A0A438CD38_VITVI</name>
<keyword evidence="2" id="KW-0472">Membrane</keyword>
<dbReference type="AlphaFoldDB" id="A0A438CD38"/>
<evidence type="ECO:0000313" key="3">
    <source>
        <dbReference type="EMBL" id="RVW21154.1"/>
    </source>
</evidence>